<dbReference type="EMBL" id="CM047898">
    <property type="protein sequence ID" value="KAJ0105294.1"/>
    <property type="molecule type" value="Genomic_DNA"/>
</dbReference>
<sequence length="318" mass="35706">MVREKVKVSTRTLQWKCVESRADSKRLYYGRFVLSPLMKGQADTIGIAMRRALLGETEGTCITRAKSEKIPHEYSTIVGIQESVHEILMNLKEIVLRSNIYGTRDALICVKGPGYVTAQDILLPPSVEIVDNTQHIASLTEPIDLCIGLQIERNRGYNNIKRPNNFQDGSYPIDAVFMPVRNANHSIHSYGNGNEKQEILFLEIWTNGSLTPKEALHEASRNLIDLFIPFLQAAEENFHLEHNQYKKSRETYAAGFKETAGKKPAKTKLACLLAERRDSKRTAGCRRELTLDGRGIPMAARKATVKVTAIGSHKEGKE</sequence>
<name>A0ACC1BZF7_9ROSI</name>
<gene>
    <name evidence="1" type="ORF">Patl1_17831</name>
</gene>
<accession>A0ACC1BZF7</accession>
<evidence type="ECO:0000313" key="1">
    <source>
        <dbReference type="EMBL" id="KAJ0105294.1"/>
    </source>
</evidence>
<reference evidence="2" key="1">
    <citation type="journal article" date="2023" name="G3 (Bethesda)">
        <title>Genome assembly and association tests identify interacting loci associated with vigor, precocity, and sex in interspecific pistachio rootstocks.</title>
        <authorList>
            <person name="Palmer W."/>
            <person name="Jacygrad E."/>
            <person name="Sagayaradj S."/>
            <person name="Cavanaugh K."/>
            <person name="Han R."/>
            <person name="Bertier L."/>
            <person name="Beede B."/>
            <person name="Kafkas S."/>
            <person name="Golino D."/>
            <person name="Preece J."/>
            <person name="Michelmore R."/>
        </authorList>
    </citation>
    <scope>NUCLEOTIDE SEQUENCE [LARGE SCALE GENOMIC DNA]</scope>
</reference>
<protein>
    <submittedName>
        <fullName evidence="1">Uncharacterized protein</fullName>
    </submittedName>
</protein>
<organism evidence="1 2">
    <name type="scientific">Pistacia atlantica</name>
    <dbReference type="NCBI Taxonomy" id="434234"/>
    <lineage>
        <taxon>Eukaryota</taxon>
        <taxon>Viridiplantae</taxon>
        <taxon>Streptophyta</taxon>
        <taxon>Embryophyta</taxon>
        <taxon>Tracheophyta</taxon>
        <taxon>Spermatophyta</taxon>
        <taxon>Magnoliopsida</taxon>
        <taxon>eudicotyledons</taxon>
        <taxon>Gunneridae</taxon>
        <taxon>Pentapetalae</taxon>
        <taxon>rosids</taxon>
        <taxon>malvids</taxon>
        <taxon>Sapindales</taxon>
        <taxon>Anacardiaceae</taxon>
        <taxon>Pistacia</taxon>
    </lineage>
</organism>
<keyword evidence="2" id="KW-1185">Reference proteome</keyword>
<comment type="caution">
    <text evidence="1">The sequence shown here is derived from an EMBL/GenBank/DDBJ whole genome shotgun (WGS) entry which is preliminary data.</text>
</comment>
<proteinExistence type="predicted"/>
<evidence type="ECO:0000313" key="2">
    <source>
        <dbReference type="Proteomes" id="UP001164250"/>
    </source>
</evidence>
<dbReference type="Proteomes" id="UP001164250">
    <property type="component" value="Chromosome 2"/>
</dbReference>